<dbReference type="Pfam" id="PF10117">
    <property type="entry name" value="McrBC"/>
    <property type="match status" value="1"/>
</dbReference>
<name>A0A6M8MZS1_9BACT</name>
<dbReference type="OrthoDB" id="307209at2"/>
<organism evidence="1 2">
    <name type="scientific">Campylobacter ornithocola</name>
    <dbReference type="NCBI Taxonomy" id="1848766"/>
    <lineage>
        <taxon>Bacteria</taxon>
        <taxon>Pseudomonadati</taxon>
        <taxon>Campylobacterota</taxon>
        <taxon>Epsilonproteobacteria</taxon>
        <taxon>Campylobacterales</taxon>
        <taxon>Campylobacteraceae</taxon>
        <taxon>Campylobacter</taxon>
    </lineage>
</organism>
<comment type="caution">
    <text evidence="1">The sequence shown here is derived from an EMBL/GenBank/DDBJ whole genome shotgun (WGS) entry which is preliminary data.</text>
</comment>
<dbReference type="REBASE" id="389716">
    <property type="entry name" value="Cor29815McrBCP"/>
</dbReference>
<protein>
    <submittedName>
        <fullName evidence="1">Restriction endonuclease</fullName>
    </submittedName>
</protein>
<dbReference type="PANTHER" id="PTHR38733">
    <property type="entry name" value="PROTEIN MCRC"/>
    <property type="match status" value="1"/>
</dbReference>
<dbReference type="Proteomes" id="UP000094873">
    <property type="component" value="Unassembled WGS sequence"/>
</dbReference>
<reference evidence="1 2" key="1">
    <citation type="submission" date="2016-05" db="EMBL/GenBank/DDBJ databases">
        <authorList>
            <person name="Caceres A."/>
            <person name="Munoz I."/>
            <person name="Iraola G."/>
            <person name="Diaz-Viraque F."/>
            <person name="Greif G."/>
            <person name="Collado L."/>
        </authorList>
    </citation>
    <scope>NUCLEOTIDE SEQUENCE [LARGE SCALE GENOMIC DNA]</scope>
    <source>
        <strain evidence="1 2">WBE38</strain>
    </source>
</reference>
<keyword evidence="1" id="KW-0378">Hydrolase</keyword>
<dbReference type="GO" id="GO:0004519">
    <property type="term" value="F:endonuclease activity"/>
    <property type="evidence" value="ECO:0007669"/>
    <property type="project" value="UniProtKB-KW"/>
</dbReference>
<dbReference type="PANTHER" id="PTHR38733:SF1">
    <property type="entry name" value="TYPE IV METHYL-DIRECTED RESTRICTION ENZYME ECOKMCRBC"/>
    <property type="match status" value="1"/>
</dbReference>
<dbReference type="InterPro" id="IPR019292">
    <property type="entry name" value="McrC"/>
</dbReference>
<keyword evidence="2" id="KW-1185">Reference proteome</keyword>
<sequence length="471" mass="55779">MKTINTFSIIEYQDFSKEDLKEIFKEKAEIFYKELEDFAKNNESLLGFKSKNALKAKNYVGIIQTKSGVLEILPKCTNLKKYTANNKSKSKLFLKENFKKTYTIDNNNELSTKFSYFQDCKIFTNTKIKDFKNLKIKKFYSLAKTNFCPKNLLINMLKTLKNSPFKKSQISSLQIAKMPLFEVFITMFLDEFDSVYKKGLMRSYVSSEENRTFLKGKLLFNEHIKSNLIHKERFFTSSDEFVLDIAPNRLIKSTLNFLKSKTSLNKFKIIKAMQMLDEVEFSKNYEKDFSFKISRHFDYYENILSWCKIFLQNKTFTLYKGKNEAFALLFPMEKLFENYVAYMFKLANPNKNIKTQSSGKYLISKNDEKCFMLKPDLYIENKMILDAKWKIPDDSEDEEKHGISQSDLYQMFAYANKYEIKEIYLIYPLCERTFDLREKLKTKDIKFLAQGFLKACDEHVKLKVFFAPLPF</sequence>
<proteinExistence type="predicted"/>
<evidence type="ECO:0000313" key="2">
    <source>
        <dbReference type="Proteomes" id="UP000094873"/>
    </source>
</evidence>
<dbReference type="AlphaFoldDB" id="A0A6M8MZS1"/>
<evidence type="ECO:0000313" key="1">
    <source>
        <dbReference type="EMBL" id="OCX43293.1"/>
    </source>
</evidence>
<gene>
    <name evidence="1" type="ORF">A7X81_08635</name>
</gene>
<keyword evidence="1" id="KW-0255">Endonuclease</keyword>
<accession>A0A6M8MZS1</accession>
<keyword evidence="1" id="KW-0540">Nuclease</keyword>
<dbReference type="EMBL" id="LXSU01000074">
    <property type="protein sequence ID" value="OCX43293.1"/>
    <property type="molecule type" value="Genomic_DNA"/>
</dbReference>